<evidence type="ECO:0000256" key="1">
    <source>
        <dbReference type="SAM" id="MobiDB-lite"/>
    </source>
</evidence>
<sequence>MSSANEYHCSVTPEQYEPAPSPPELTFEEYEVFISERASMEERYLEAVGAHEEWKKKKEEWKAVEEKKKEEERQGVILREKQEAEEKQRKLDELKKAEKEAADGAAEKKRKNDLKEQKRLQKEQTKAEKVAKAAETMGSEKGKAAATAAEATLVEEERGMDVDTEGEKSEASKEKALKKLKEIRDGKWKATVPTGPKRKWATKSTSVVEESDGENRPDPSKRVKVEISGPAEGEDEFTGNIETLANKVDILTGQVIDLRSQVDDLVDDFQLEKINSLEELILDMEEWQASCTELKNLEGINSEALWRVMGWWLEEDMAQLRAKGLVEPEKMNVDDLYEKHNCDDFMVEDLDLGEKVLNSKVWKSWKPYGEDLDIPALDDLFVMAPVPREDNSKEDEDEDSSAVEDEENALAGGTKDMEMEEAADVVGASDA</sequence>
<feature type="compositionally biased region" description="Acidic residues" evidence="1">
    <location>
        <begin position="392"/>
        <end position="408"/>
    </location>
</feature>
<evidence type="ECO:0000313" key="3">
    <source>
        <dbReference type="Proteomes" id="UP001175226"/>
    </source>
</evidence>
<feature type="region of interest" description="Disordered" evidence="1">
    <location>
        <begin position="387"/>
        <end position="431"/>
    </location>
</feature>
<gene>
    <name evidence="2" type="ORF">EV421DRAFT_1912170</name>
</gene>
<evidence type="ECO:0000313" key="2">
    <source>
        <dbReference type="EMBL" id="KAK0431140.1"/>
    </source>
</evidence>
<feature type="region of interest" description="Disordered" evidence="1">
    <location>
        <begin position="64"/>
        <end position="222"/>
    </location>
</feature>
<feature type="compositionally biased region" description="Basic and acidic residues" evidence="1">
    <location>
        <begin position="113"/>
        <end position="143"/>
    </location>
</feature>
<feature type="region of interest" description="Disordered" evidence="1">
    <location>
        <begin position="1"/>
        <end position="23"/>
    </location>
</feature>
<accession>A0AA39IVC2</accession>
<proteinExistence type="predicted"/>
<protein>
    <submittedName>
        <fullName evidence="2">Uncharacterized protein</fullName>
    </submittedName>
</protein>
<comment type="caution">
    <text evidence="2">The sequence shown here is derived from an EMBL/GenBank/DDBJ whole genome shotgun (WGS) entry which is preliminary data.</text>
</comment>
<name>A0AA39IVC2_9AGAR</name>
<dbReference type="EMBL" id="JAUEPT010000122">
    <property type="protein sequence ID" value="KAK0431140.1"/>
    <property type="molecule type" value="Genomic_DNA"/>
</dbReference>
<reference evidence="2" key="1">
    <citation type="submission" date="2023-06" db="EMBL/GenBank/DDBJ databases">
        <authorList>
            <consortium name="Lawrence Berkeley National Laboratory"/>
            <person name="Ahrendt S."/>
            <person name="Sahu N."/>
            <person name="Indic B."/>
            <person name="Wong-Bajracharya J."/>
            <person name="Merenyi Z."/>
            <person name="Ke H.-M."/>
            <person name="Monk M."/>
            <person name="Kocsube S."/>
            <person name="Drula E."/>
            <person name="Lipzen A."/>
            <person name="Balint B."/>
            <person name="Henrissat B."/>
            <person name="Andreopoulos B."/>
            <person name="Martin F.M."/>
            <person name="Harder C.B."/>
            <person name="Rigling D."/>
            <person name="Ford K.L."/>
            <person name="Foster G.D."/>
            <person name="Pangilinan J."/>
            <person name="Papanicolaou A."/>
            <person name="Barry K."/>
            <person name="LaButti K."/>
            <person name="Viragh M."/>
            <person name="Koriabine M."/>
            <person name="Yan M."/>
            <person name="Riley R."/>
            <person name="Champramary S."/>
            <person name="Plett K.L."/>
            <person name="Tsai I.J."/>
            <person name="Slot J."/>
            <person name="Sipos G."/>
            <person name="Plett J."/>
            <person name="Nagy L.G."/>
            <person name="Grigoriev I.V."/>
        </authorList>
    </citation>
    <scope>NUCLEOTIDE SEQUENCE</scope>
    <source>
        <strain evidence="2">FPL87.14</strain>
    </source>
</reference>
<feature type="compositionally biased region" description="Basic and acidic residues" evidence="1">
    <location>
        <begin position="155"/>
        <end position="188"/>
    </location>
</feature>
<dbReference type="AlphaFoldDB" id="A0AA39IVC2"/>
<feature type="compositionally biased region" description="Basic and acidic residues" evidence="1">
    <location>
        <begin position="213"/>
        <end position="222"/>
    </location>
</feature>
<keyword evidence="3" id="KW-1185">Reference proteome</keyword>
<organism evidence="2 3">
    <name type="scientific">Armillaria borealis</name>
    <dbReference type="NCBI Taxonomy" id="47425"/>
    <lineage>
        <taxon>Eukaryota</taxon>
        <taxon>Fungi</taxon>
        <taxon>Dikarya</taxon>
        <taxon>Basidiomycota</taxon>
        <taxon>Agaricomycotina</taxon>
        <taxon>Agaricomycetes</taxon>
        <taxon>Agaricomycetidae</taxon>
        <taxon>Agaricales</taxon>
        <taxon>Marasmiineae</taxon>
        <taxon>Physalacriaceae</taxon>
        <taxon>Armillaria</taxon>
    </lineage>
</organism>
<dbReference type="Proteomes" id="UP001175226">
    <property type="component" value="Unassembled WGS sequence"/>
</dbReference>
<feature type="compositionally biased region" description="Basic and acidic residues" evidence="1">
    <location>
        <begin position="64"/>
        <end position="107"/>
    </location>
</feature>